<protein>
    <submittedName>
        <fullName evidence="2">Uncharacterized protein</fullName>
    </submittedName>
</protein>
<feature type="transmembrane region" description="Helical" evidence="1">
    <location>
        <begin position="7"/>
        <end position="25"/>
    </location>
</feature>
<evidence type="ECO:0000313" key="2">
    <source>
        <dbReference type="EMBL" id="SDD30777.1"/>
    </source>
</evidence>
<accession>A0A1G6TQY8</accession>
<reference evidence="2 3" key="1">
    <citation type="submission" date="2016-10" db="EMBL/GenBank/DDBJ databases">
        <authorList>
            <person name="de Groot N.N."/>
        </authorList>
    </citation>
    <scope>NUCLEOTIDE SEQUENCE [LARGE SCALE GENOMIC DNA]</scope>
    <source>
        <strain evidence="2 3">DSM 20475</strain>
    </source>
</reference>
<dbReference type="AlphaFoldDB" id="A0A1G6TQY8"/>
<dbReference type="STRING" id="2741.SAMN04489866_102197"/>
<sequence>MDDILRTCIGPALCCLVIALNALIWRELKQLQYLKQSKTDHQG</sequence>
<organism evidence="2 3">
    <name type="scientific">Peptococcus niger</name>
    <dbReference type="NCBI Taxonomy" id="2741"/>
    <lineage>
        <taxon>Bacteria</taxon>
        <taxon>Bacillati</taxon>
        <taxon>Bacillota</taxon>
        <taxon>Clostridia</taxon>
        <taxon>Eubacteriales</taxon>
        <taxon>Peptococcaceae</taxon>
        <taxon>Peptococcus</taxon>
    </lineage>
</organism>
<proteinExistence type="predicted"/>
<dbReference type="Proteomes" id="UP000198995">
    <property type="component" value="Unassembled WGS sequence"/>
</dbReference>
<keyword evidence="1" id="KW-0472">Membrane</keyword>
<evidence type="ECO:0000313" key="3">
    <source>
        <dbReference type="Proteomes" id="UP000198995"/>
    </source>
</evidence>
<keyword evidence="3" id="KW-1185">Reference proteome</keyword>
<keyword evidence="1" id="KW-0812">Transmembrane</keyword>
<gene>
    <name evidence="2" type="ORF">SAMN04489866_102197</name>
</gene>
<keyword evidence="1" id="KW-1133">Transmembrane helix</keyword>
<dbReference type="EMBL" id="FNAF01000002">
    <property type="protein sequence ID" value="SDD30777.1"/>
    <property type="molecule type" value="Genomic_DNA"/>
</dbReference>
<evidence type="ECO:0000256" key="1">
    <source>
        <dbReference type="SAM" id="Phobius"/>
    </source>
</evidence>
<name>A0A1G6TQY8_PEPNI</name>